<accession>A0A1X6Y565</accession>
<evidence type="ECO:0000313" key="7">
    <source>
        <dbReference type="Proteomes" id="UP000193207"/>
    </source>
</evidence>
<dbReference type="Pfam" id="PF00293">
    <property type="entry name" value="NUDIX"/>
    <property type="match status" value="1"/>
</dbReference>
<protein>
    <submittedName>
        <fullName evidence="6">RNA pyrophosphohydrolase</fullName>
    </submittedName>
</protein>
<sequence length="150" mass="16405">MTPRFGDTPRPGIAYRPRPGVYAILPGDSGLLLTHQEEPSPEIQLPGGGIDPGESPLQALHREVREETGWRIADVRRLGVYRRFAYMPEYDLWAEKICTIFVATPVRALSAPTEAGHSVIWASAQQAIGLLASPGDSAFVARYAAARRLP</sequence>
<gene>
    <name evidence="6" type="ORF">ROH8110_00026</name>
</gene>
<evidence type="ECO:0000256" key="2">
    <source>
        <dbReference type="ARBA" id="ARBA00022801"/>
    </source>
</evidence>
<evidence type="ECO:0000256" key="1">
    <source>
        <dbReference type="ARBA" id="ARBA00001946"/>
    </source>
</evidence>
<dbReference type="Proteomes" id="UP000193207">
    <property type="component" value="Unassembled WGS sequence"/>
</dbReference>
<evidence type="ECO:0000313" key="6">
    <source>
        <dbReference type="EMBL" id="SLN10714.1"/>
    </source>
</evidence>
<dbReference type="PROSITE" id="PS51462">
    <property type="entry name" value="NUDIX"/>
    <property type="match status" value="1"/>
</dbReference>
<dbReference type="RefSeq" id="WP_085815781.1">
    <property type="nucleotide sequence ID" value="NZ_FWFU01000001.1"/>
</dbReference>
<dbReference type="SUPFAM" id="SSF55811">
    <property type="entry name" value="Nudix"/>
    <property type="match status" value="1"/>
</dbReference>
<name>A0A1X6Y565_9RHOB</name>
<dbReference type="PRINTS" id="PR00502">
    <property type="entry name" value="NUDIXFAMILY"/>
</dbReference>
<dbReference type="PANTHER" id="PTHR43046">
    <property type="entry name" value="GDP-MANNOSE MANNOSYL HYDROLASE"/>
    <property type="match status" value="1"/>
</dbReference>
<dbReference type="AlphaFoldDB" id="A0A1X6Y565"/>
<organism evidence="6 7">
    <name type="scientific">Roseovarius halotolerans</name>
    <dbReference type="NCBI Taxonomy" id="505353"/>
    <lineage>
        <taxon>Bacteria</taxon>
        <taxon>Pseudomonadati</taxon>
        <taxon>Pseudomonadota</taxon>
        <taxon>Alphaproteobacteria</taxon>
        <taxon>Rhodobacterales</taxon>
        <taxon>Roseobacteraceae</taxon>
        <taxon>Roseovarius</taxon>
    </lineage>
</organism>
<reference evidence="6 7" key="1">
    <citation type="submission" date="2017-03" db="EMBL/GenBank/DDBJ databases">
        <authorList>
            <person name="Afonso C.L."/>
            <person name="Miller P.J."/>
            <person name="Scott M.A."/>
            <person name="Spackman E."/>
            <person name="Goraichik I."/>
            <person name="Dimitrov K.M."/>
            <person name="Suarez D.L."/>
            <person name="Swayne D.E."/>
        </authorList>
    </citation>
    <scope>NUCLEOTIDE SEQUENCE [LARGE SCALE GENOMIC DNA]</scope>
    <source>
        <strain evidence="6 7">CECT 8110</strain>
    </source>
</reference>
<dbReference type="InterPro" id="IPR000086">
    <property type="entry name" value="NUDIX_hydrolase_dom"/>
</dbReference>
<comment type="cofactor">
    <cofactor evidence="1">
        <name>Mg(2+)</name>
        <dbReference type="ChEBI" id="CHEBI:18420"/>
    </cofactor>
</comment>
<dbReference type="InterPro" id="IPR015797">
    <property type="entry name" value="NUDIX_hydrolase-like_dom_sf"/>
</dbReference>
<dbReference type="PROSITE" id="PS00893">
    <property type="entry name" value="NUDIX_BOX"/>
    <property type="match status" value="1"/>
</dbReference>
<dbReference type="InterPro" id="IPR020084">
    <property type="entry name" value="NUDIX_hydrolase_CS"/>
</dbReference>
<dbReference type="EMBL" id="FWFU01000001">
    <property type="protein sequence ID" value="SLN10714.1"/>
    <property type="molecule type" value="Genomic_DNA"/>
</dbReference>
<proteinExistence type="inferred from homology"/>
<keyword evidence="2 4" id="KW-0378">Hydrolase</keyword>
<dbReference type="Gene3D" id="3.90.79.10">
    <property type="entry name" value="Nucleoside Triphosphate Pyrophosphohydrolase"/>
    <property type="match status" value="1"/>
</dbReference>
<dbReference type="GO" id="GO:0016787">
    <property type="term" value="F:hydrolase activity"/>
    <property type="evidence" value="ECO:0007669"/>
    <property type="project" value="UniProtKB-KW"/>
</dbReference>
<dbReference type="InterPro" id="IPR020476">
    <property type="entry name" value="Nudix_hydrolase"/>
</dbReference>
<evidence type="ECO:0000256" key="4">
    <source>
        <dbReference type="RuleBase" id="RU003476"/>
    </source>
</evidence>
<dbReference type="PANTHER" id="PTHR43046:SF12">
    <property type="entry name" value="GDP-MANNOSE MANNOSYL HYDROLASE"/>
    <property type="match status" value="1"/>
</dbReference>
<comment type="similarity">
    <text evidence="4">Belongs to the Nudix hydrolase family.</text>
</comment>
<evidence type="ECO:0000259" key="5">
    <source>
        <dbReference type="PROSITE" id="PS51462"/>
    </source>
</evidence>
<evidence type="ECO:0000256" key="3">
    <source>
        <dbReference type="ARBA" id="ARBA00022842"/>
    </source>
</evidence>
<keyword evidence="7" id="KW-1185">Reference proteome</keyword>
<feature type="domain" description="Nudix hydrolase" evidence="5">
    <location>
        <begin position="14"/>
        <end position="145"/>
    </location>
</feature>
<keyword evidence="3" id="KW-0460">Magnesium</keyword>
<dbReference type="OrthoDB" id="9816040at2"/>